<dbReference type="Proteomes" id="UP001155241">
    <property type="component" value="Unassembled WGS sequence"/>
</dbReference>
<dbReference type="Pfam" id="PF00498">
    <property type="entry name" value="FHA"/>
    <property type="match status" value="1"/>
</dbReference>
<dbReference type="RefSeq" id="WP_252853080.1">
    <property type="nucleotide sequence ID" value="NZ_JAMXLR010000048.1"/>
</dbReference>
<evidence type="ECO:0000259" key="2">
    <source>
        <dbReference type="Pfam" id="PF00498"/>
    </source>
</evidence>
<dbReference type="InterPro" id="IPR008984">
    <property type="entry name" value="SMAD_FHA_dom_sf"/>
</dbReference>
<feature type="compositionally biased region" description="Polar residues" evidence="1">
    <location>
        <begin position="275"/>
        <end position="289"/>
    </location>
</feature>
<protein>
    <submittedName>
        <fullName evidence="3">FHA domain-containing protein</fullName>
    </submittedName>
</protein>
<dbReference type="Gene3D" id="2.60.200.20">
    <property type="match status" value="1"/>
</dbReference>
<dbReference type="SUPFAM" id="SSF49879">
    <property type="entry name" value="SMAD/FHA domain"/>
    <property type="match status" value="1"/>
</dbReference>
<dbReference type="InterPro" id="IPR000253">
    <property type="entry name" value="FHA_dom"/>
</dbReference>
<dbReference type="EMBL" id="JAMXLR010000048">
    <property type="protein sequence ID" value="MCO6044967.1"/>
    <property type="molecule type" value="Genomic_DNA"/>
</dbReference>
<comment type="caution">
    <text evidence="3">The sequence shown here is derived from an EMBL/GenBank/DDBJ whole genome shotgun (WGS) entry which is preliminary data.</text>
</comment>
<gene>
    <name evidence="3" type="ORF">NG895_13740</name>
</gene>
<evidence type="ECO:0000313" key="4">
    <source>
        <dbReference type="Proteomes" id="UP001155241"/>
    </source>
</evidence>
<name>A0A9X2JH07_9BACT</name>
<dbReference type="CDD" id="cd00060">
    <property type="entry name" value="FHA"/>
    <property type="match status" value="1"/>
</dbReference>
<sequence>MFPSWRMQLGEARRALKEGQLDRACAIVQREELREFRQARELSAELAGRVAQRARGRLAAGRSNAGWNDLELAEHVAGCDLPVAQVRNEYRQAVFARAVDFLADGRTAVAQQELAKLARRGLRDAQVRQLEEFARSMSEAEQMLSVGSSAEARQALEKIAVEELAIEKSPENLSRDSVKIDWSRLAQRVEWLLAQCQRHSQLRGELHAAANQSDWHQMLARADKLLSVAPRDRVARAARRQAWHAVGLDATAVFHREGRPLASLALNDTKRGAQGSASKTQADDTMSGSQEPNRFMLWVDAVGGFLVCLDDEVVLGQPTPGSAVAVPLCADLSRRHAVIRRHQGGYTLDPLGEVKVDGRLLTGPMVLGNRHEIELGSAVRLEFTRPHALSATARLTPLSGHRTEPRADAVLLMADSCLLGPKSHSHIACRRWQGDVMLFRQAGRLHCRSTMEMTVDGSQADGPTPLESGARLEGEEFAISLEDV</sequence>
<evidence type="ECO:0000313" key="3">
    <source>
        <dbReference type="EMBL" id="MCO6044967.1"/>
    </source>
</evidence>
<accession>A0A9X2JH07</accession>
<dbReference type="AlphaFoldDB" id="A0A9X2JH07"/>
<organism evidence="3 4">
    <name type="scientific">Aeoliella straminimaris</name>
    <dbReference type="NCBI Taxonomy" id="2954799"/>
    <lineage>
        <taxon>Bacteria</taxon>
        <taxon>Pseudomonadati</taxon>
        <taxon>Planctomycetota</taxon>
        <taxon>Planctomycetia</taxon>
        <taxon>Pirellulales</taxon>
        <taxon>Lacipirellulaceae</taxon>
        <taxon>Aeoliella</taxon>
    </lineage>
</organism>
<reference evidence="3" key="1">
    <citation type="submission" date="2022-06" db="EMBL/GenBank/DDBJ databases">
        <title>Aeoliella straminimaris, a novel planctomycete from sediments.</title>
        <authorList>
            <person name="Vitorino I.R."/>
            <person name="Lage O.M."/>
        </authorList>
    </citation>
    <scope>NUCLEOTIDE SEQUENCE</scope>
    <source>
        <strain evidence="3">ICT_H6.2</strain>
    </source>
</reference>
<proteinExistence type="predicted"/>
<feature type="domain" description="FHA" evidence="2">
    <location>
        <begin position="322"/>
        <end position="376"/>
    </location>
</feature>
<feature type="region of interest" description="Disordered" evidence="1">
    <location>
        <begin position="266"/>
        <end position="289"/>
    </location>
</feature>
<keyword evidence="4" id="KW-1185">Reference proteome</keyword>
<evidence type="ECO:0000256" key="1">
    <source>
        <dbReference type="SAM" id="MobiDB-lite"/>
    </source>
</evidence>